<protein>
    <recommendedName>
        <fullName evidence="4">Metal-binding protein</fullName>
    </recommendedName>
</protein>
<keyword evidence="1" id="KW-0732">Signal</keyword>
<reference evidence="2 3" key="1">
    <citation type="submission" date="2015-10" db="EMBL/GenBank/DDBJ databases">
        <title>Conservation of the essential genome among Caulobacter and Brevundimonas species.</title>
        <authorList>
            <person name="Scott D."/>
            <person name="Ely B."/>
        </authorList>
    </citation>
    <scope>NUCLEOTIDE SEQUENCE [LARGE SCALE GENOMIC DNA]</scope>
    <source>
        <strain evidence="2 3">CB4</strain>
        <plasmid evidence="3">CB4 Plasmid</plasmid>
    </source>
</reference>
<name>A0A0P0P4D8_9CAUL</name>
<sequence length="150" mass="15788">MTPWSRRRVLAGLTLGLTVIAGQGRAATPFTVYRSAACGCCEAWMVHMAKAGFAAKSVLVDDLVAVRRRFNVPEDVAGCHTAVIHGYAIEGHVPAQDVTALLRRAPRAVGLAVPGMPIGSPGMTVPGAAPESYSTLLLLSGGRRQVFARH</sequence>
<evidence type="ECO:0008006" key="4">
    <source>
        <dbReference type="Google" id="ProtNLM"/>
    </source>
</evidence>
<keyword evidence="2" id="KW-0614">Plasmid</keyword>
<geneLocation type="plasmid" evidence="3">
    <name>CB4 Plasmid</name>
</geneLocation>
<dbReference type="AlphaFoldDB" id="A0A0P0P4D8"/>
<keyword evidence="3" id="KW-1185">Reference proteome</keyword>
<dbReference type="RefSeq" id="WP_062152079.1">
    <property type="nucleotide sequence ID" value="NZ_CP013003.1"/>
</dbReference>
<dbReference type="KEGG" id="chq:AQ619_18510"/>
<gene>
    <name evidence="2" type="ORF">AQ619_18510</name>
</gene>
<dbReference type="InterPro" id="IPR007332">
    <property type="entry name" value="DUF411"/>
</dbReference>
<dbReference type="Proteomes" id="UP000056905">
    <property type="component" value="Plasmid pCB4"/>
</dbReference>
<evidence type="ECO:0000313" key="3">
    <source>
        <dbReference type="Proteomes" id="UP000056905"/>
    </source>
</evidence>
<accession>A0A0P0P4D8</accession>
<feature type="signal peptide" evidence="1">
    <location>
        <begin position="1"/>
        <end position="26"/>
    </location>
</feature>
<dbReference type="Pfam" id="PF04214">
    <property type="entry name" value="DUF411"/>
    <property type="match status" value="1"/>
</dbReference>
<proteinExistence type="predicted"/>
<evidence type="ECO:0000256" key="1">
    <source>
        <dbReference type="SAM" id="SignalP"/>
    </source>
</evidence>
<dbReference type="OrthoDB" id="14727at2"/>
<feature type="chain" id="PRO_5006052795" description="Metal-binding protein" evidence="1">
    <location>
        <begin position="27"/>
        <end position="150"/>
    </location>
</feature>
<evidence type="ECO:0000313" key="2">
    <source>
        <dbReference type="EMBL" id="ALL15478.1"/>
    </source>
</evidence>
<dbReference type="EMBL" id="CP013003">
    <property type="protein sequence ID" value="ALL15478.1"/>
    <property type="molecule type" value="Genomic_DNA"/>
</dbReference>
<organism evidence="2 3">
    <name type="scientific">Caulobacter henricii</name>
    <dbReference type="NCBI Taxonomy" id="69395"/>
    <lineage>
        <taxon>Bacteria</taxon>
        <taxon>Pseudomonadati</taxon>
        <taxon>Pseudomonadota</taxon>
        <taxon>Alphaproteobacteria</taxon>
        <taxon>Caulobacterales</taxon>
        <taxon>Caulobacteraceae</taxon>
        <taxon>Caulobacter</taxon>
    </lineage>
</organism>